<comment type="caution">
    <text evidence="1">The sequence shown here is derived from an EMBL/GenBank/DDBJ whole genome shotgun (WGS) entry which is preliminary data.</text>
</comment>
<reference evidence="1" key="2">
    <citation type="submission" date="2021-02" db="EMBL/GenBank/DDBJ databases">
        <authorList>
            <person name="Kimball J.A."/>
            <person name="Haas M.W."/>
            <person name="Macchietto M."/>
            <person name="Kono T."/>
            <person name="Duquette J."/>
            <person name="Shao M."/>
        </authorList>
    </citation>
    <scope>NUCLEOTIDE SEQUENCE</scope>
    <source>
        <tissue evidence="1">Fresh leaf tissue</tissue>
    </source>
</reference>
<sequence length="165" mass="17770">MEGANGRGDDDDDKTDNLVVAVGSCCGDRGDKLTLRHGASGCVAELSLSSSSTPLQLQLDLLLPRHSAKASYRATPCFPWAHGGQHTSILLPLRLQIPVEEGERVPMLVAPDMLSNEAVVEVPSRRRSSSSIQVYLVLENMHTTILAVLQLSVCLPHLSPDHQAL</sequence>
<dbReference type="AlphaFoldDB" id="A0A8J5S5E4"/>
<accession>A0A8J5S5E4</accession>
<name>A0A8J5S5E4_ZIZPA</name>
<dbReference type="Proteomes" id="UP000729402">
    <property type="component" value="Unassembled WGS sequence"/>
</dbReference>
<proteinExistence type="predicted"/>
<evidence type="ECO:0000313" key="1">
    <source>
        <dbReference type="EMBL" id="KAG8060507.1"/>
    </source>
</evidence>
<organism evidence="1 2">
    <name type="scientific">Zizania palustris</name>
    <name type="common">Northern wild rice</name>
    <dbReference type="NCBI Taxonomy" id="103762"/>
    <lineage>
        <taxon>Eukaryota</taxon>
        <taxon>Viridiplantae</taxon>
        <taxon>Streptophyta</taxon>
        <taxon>Embryophyta</taxon>
        <taxon>Tracheophyta</taxon>
        <taxon>Spermatophyta</taxon>
        <taxon>Magnoliopsida</taxon>
        <taxon>Liliopsida</taxon>
        <taxon>Poales</taxon>
        <taxon>Poaceae</taxon>
        <taxon>BOP clade</taxon>
        <taxon>Oryzoideae</taxon>
        <taxon>Oryzeae</taxon>
        <taxon>Zizaniinae</taxon>
        <taxon>Zizania</taxon>
    </lineage>
</organism>
<protein>
    <submittedName>
        <fullName evidence="1">Uncharacterized protein</fullName>
    </submittedName>
</protein>
<evidence type="ECO:0000313" key="2">
    <source>
        <dbReference type="Proteomes" id="UP000729402"/>
    </source>
</evidence>
<keyword evidence="2" id="KW-1185">Reference proteome</keyword>
<dbReference type="EMBL" id="JAAALK010000287">
    <property type="protein sequence ID" value="KAG8060507.1"/>
    <property type="molecule type" value="Genomic_DNA"/>
</dbReference>
<reference evidence="1" key="1">
    <citation type="journal article" date="2021" name="bioRxiv">
        <title>Whole Genome Assembly and Annotation of Northern Wild Rice, Zizania palustris L., Supports a Whole Genome Duplication in the Zizania Genus.</title>
        <authorList>
            <person name="Haas M."/>
            <person name="Kono T."/>
            <person name="Macchietto M."/>
            <person name="Millas R."/>
            <person name="McGilp L."/>
            <person name="Shao M."/>
            <person name="Duquette J."/>
            <person name="Hirsch C.N."/>
            <person name="Kimball J."/>
        </authorList>
    </citation>
    <scope>NUCLEOTIDE SEQUENCE</scope>
    <source>
        <tissue evidence="1">Fresh leaf tissue</tissue>
    </source>
</reference>
<gene>
    <name evidence="1" type="ORF">GUJ93_ZPchr0002g24483</name>
</gene>